<dbReference type="EMBL" id="JAFMYU010000004">
    <property type="protein sequence ID" value="MBO0930590.1"/>
    <property type="molecule type" value="Genomic_DNA"/>
</dbReference>
<dbReference type="AlphaFoldDB" id="A0A939G3U2"/>
<dbReference type="InterPro" id="IPR020904">
    <property type="entry name" value="Sc_DH/Rdtase_CS"/>
</dbReference>
<dbReference type="Pfam" id="PF13561">
    <property type="entry name" value="adh_short_C2"/>
    <property type="match status" value="1"/>
</dbReference>
<dbReference type="RefSeq" id="WP_207334560.1">
    <property type="nucleotide sequence ID" value="NZ_JAFMYU010000004.1"/>
</dbReference>
<dbReference type="PROSITE" id="PS00061">
    <property type="entry name" value="ADH_SHORT"/>
    <property type="match status" value="1"/>
</dbReference>
<dbReference type="PRINTS" id="PR00080">
    <property type="entry name" value="SDRFAMILY"/>
</dbReference>
<evidence type="ECO:0000313" key="4">
    <source>
        <dbReference type="EMBL" id="MBO0930590.1"/>
    </source>
</evidence>
<dbReference type="SUPFAM" id="SSF51735">
    <property type="entry name" value="NAD(P)-binding Rossmann-fold domains"/>
    <property type="match status" value="1"/>
</dbReference>
<dbReference type="Proteomes" id="UP000664795">
    <property type="component" value="Unassembled WGS sequence"/>
</dbReference>
<dbReference type="SMART" id="SM00822">
    <property type="entry name" value="PKS_KR"/>
    <property type="match status" value="1"/>
</dbReference>
<name>A0A939G3U2_9BACT</name>
<keyword evidence="2" id="KW-0560">Oxidoreductase</keyword>
<evidence type="ECO:0000256" key="1">
    <source>
        <dbReference type="ARBA" id="ARBA00006484"/>
    </source>
</evidence>
<sequence>MDKKTVIITGAGQGIGRATAEFLLNHDYAVSIWENNPDALAEVQTELAAALPDAQFLRCDVSDEKSVKKAVSDTVKHFGRIDALINNAAVMQEKSLDELTFAEWNEAIGVNLSGAFLCAKYAVPHLRENRGTIISLCSTRAFQSEPDTFGYSASKGGIFALTHSLAMSLGPDVRANCISPGWIDVSGLKTGHPDAEKLSTADHSQHPAGRVGRPADIARMILFLLDDANDFITGQNFIIDGGMTRKMIYV</sequence>
<accession>A0A939G3U2</accession>
<organism evidence="4 5">
    <name type="scientific">Fibrella aquatilis</name>
    <dbReference type="NCBI Taxonomy" id="2817059"/>
    <lineage>
        <taxon>Bacteria</taxon>
        <taxon>Pseudomonadati</taxon>
        <taxon>Bacteroidota</taxon>
        <taxon>Cytophagia</taxon>
        <taxon>Cytophagales</taxon>
        <taxon>Spirosomataceae</taxon>
        <taxon>Fibrella</taxon>
    </lineage>
</organism>
<keyword evidence="5" id="KW-1185">Reference proteome</keyword>
<comment type="similarity">
    <text evidence="1">Belongs to the short-chain dehydrogenases/reductases (SDR) family.</text>
</comment>
<comment type="caution">
    <text evidence="4">The sequence shown here is derived from an EMBL/GenBank/DDBJ whole genome shotgun (WGS) entry which is preliminary data.</text>
</comment>
<feature type="domain" description="Ketoreductase" evidence="3">
    <location>
        <begin position="4"/>
        <end position="185"/>
    </location>
</feature>
<dbReference type="FunFam" id="3.40.50.720:FF:000084">
    <property type="entry name" value="Short-chain dehydrogenase reductase"/>
    <property type="match status" value="1"/>
</dbReference>
<dbReference type="PRINTS" id="PR00081">
    <property type="entry name" value="GDHRDH"/>
</dbReference>
<dbReference type="InterPro" id="IPR002347">
    <property type="entry name" value="SDR_fam"/>
</dbReference>
<evidence type="ECO:0000256" key="2">
    <source>
        <dbReference type="ARBA" id="ARBA00023002"/>
    </source>
</evidence>
<proteinExistence type="inferred from homology"/>
<dbReference type="GO" id="GO:0016491">
    <property type="term" value="F:oxidoreductase activity"/>
    <property type="evidence" value="ECO:0007669"/>
    <property type="project" value="UniProtKB-KW"/>
</dbReference>
<dbReference type="Gene3D" id="3.40.50.720">
    <property type="entry name" value="NAD(P)-binding Rossmann-like Domain"/>
    <property type="match status" value="1"/>
</dbReference>
<protein>
    <submittedName>
        <fullName evidence="4">SDR family oxidoreductase</fullName>
    </submittedName>
</protein>
<dbReference type="PANTHER" id="PTHR43639">
    <property type="entry name" value="OXIDOREDUCTASE, SHORT-CHAIN DEHYDROGENASE/REDUCTASE FAMILY (AFU_ORTHOLOGUE AFUA_5G02870)"/>
    <property type="match status" value="1"/>
</dbReference>
<reference evidence="4 5" key="1">
    <citation type="submission" date="2021-03" db="EMBL/GenBank/DDBJ databases">
        <title>Fibrella sp. HMF5036 genome sequencing and assembly.</title>
        <authorList>
            <person name="Kang H."/>
            <person name="Kim H."/>
            <person name="Bae S."/>
            <person name="Joh K."/>
        </authorList>
    </citation>
    <scope>NUCLEOTIDE SEQUENCE [LARGE SCALE GENOMIC DNA]</scope>
    <source>
        <strain evidence="4 5">HMF5036</strain>
    </source>
</reference>
<dbReference type="InterPro" id="IPR036291">
    <property type="entry name" value="NAD(P)-bd_dom_sf"/>
</dbReference>
<gene>
    <name evidence="4" type="ORF">J2I48_06270</name>
</gene>
<evidence type="ECO:0000259" key="3">
    <source>
        <dbReference type="SMART" id="SM00822"/>
    </source>
</evidence>
<dbReference type="PANTHER" id="PTHR43639:SF1">
    <property type="entry name" value="SHORT-CHAIN DEHYDROGENASE_REDUCTASE FAMILY PROTEIN"/>
    <property type="match status" value="1"/>
</dbReference>
<evidence type="ECO:0000313" key="5">
    <source>
        <dbReference type="Proteomes" id="UP000664795"/>
    </source>
</evidence>
<dbReference type="InterPro" id="IPR057326">
    <property type="entry name" value="KR_dom"/>
</dbReference>